<evidence type="ECO:0000259" key="6">
    <source>
        <dbReference type="PROSITE" id="PS50043"/>
    </source>
</evidence>
<comment type="caution">
    <text evidence="8">The sequence shown here is derived from an EMBL/GenBank/DDBJ whole genome shotgun (WGS) entry which is preliminary data.</text>
</comment>
<reference evidence="9" key="1">
    <citation type="journal article" date="2019" name="Int. J. Syst. Evol. Microbiol.">
        <title>The Global Catalogue of Microorganisms (GCM) 10K type strain sequencing project: providing services to taxonomists for standard genome sequencing and annotation.</title>
        <authorList>
            <consortium name="The Broad Institute Genomics Platform"/>
            <consortium name="The Broad Institute Genome Sequencing Center for Infectious Disease"/>
            <person name="Wu L."/>
            <person name="Ma J."/>
        </authorList>
    </citation>
    <scope>NUCLEOTIDE SEQUENCE [LARGE SCALE GENOMIC DNA]</scope>
    <source>
        <strain evidence="9">JCM 15503</strain>
    </source>
</reference>
<dbReference type="CDD" id="cd06170">
    <property type="entry name" value="LuxR_C_like"/>
    <property type="match status" value="1"/>
</dbReference>
<keyword evidence="2" id="KW-0805">Transcription regulation</keyword>
<proteinExistence type="predicted"/>
<dbReference type="SMART" id="SM00421">
    <property type="entry name" value="HTH_LUXR"/>
    <property type="match status" value="1"/>
</dbReference>
<organism evidence="8 9">
    <name type="scientific">Ideonella azotifigens</name>
    <dbReference type="NCBI Taxonomy" id="513160"/>
    <lineage>
        <taxon>Bacteria</taxon>
        <taxon>Pseudomonadati</taxon>
        <taxon>Pseudomonadota</taxon>
        <taxon>Betaproteobacteria</taxon>
        <taxon>Burkholderiales</taxon>
        <taxon>Sphaerotilaceae</taxon>
        <taxon>Ideonella</taxon>
    </lineage>
</organism>
<evidence type="ECO:0000256" key="1">
    <source>
        <dbReference type="ARBA" id="ARBA00022553"/>
    </source>
</evidence>
<protein>
    <submittedName>
        <fullName evidence="8">Response regulator transcription factor</fullName>
    </submittedName>
</protein>
<accession>A0ABP3VVS1</accession>
<evidence type="ECO:0000256" key="4">
    <source>
        <dbReference type="ARBA" id="ARBA00023163"/>
    </source>
</evidence>
<evidence type="ECO:0000313" key="8">
    <source>
        <dbReference type="EMBL" id="GAA0767047.1"/>
    </source>
</evidence>
<dbReference type="InterPro" id="IPR039420">
    <property type="entry name" value="WalR-like"/>
</dbReference>
<dbReference type="Gene3D" id="3.40.50.2300">
    <property type="match status" value="1"/>
</dbReference>
<evidence type="ECO:0000256" key="5">
    <source>
        <dbReference type="PROSITE-ProRule" id="PRU00169"/>
    </source>
</evidence>
<dbReference type="PRINTS" id="PR00038">
    <property type="entry name" value="HTHLUXR"/>
</dbReference>
<feature type="domain" description="HTH luxR-type" evidence="6">
    <location>
        <begin position="143"/>
        <end position="208"/>
    </location>
</feature>
<sequence>MEPHNIVIADDHGLVRSGLRQLIESVSTLRVSGEAATGEELQALLRRVPADLVLMDMAMPGLSGIELIQRLRVQRSDLPILVLSMHNEGQIVARALKSGAAGYITKDCHPDTLLCALRKVLGGGRFIDPALVDSVVFNANVDESDRRQQLSPRELQILQMISSGLPLGEIADRLHLSPKTVSTHKMRLMQKLDLNNNAELLKYALRHGLTTD</sequence>
<keyword evidence="4" id="KW-0804">Transcription</keyword>
<dbReference type="InterPro" id="IPR016032">
    <property type="entry name" value="Sig_transdc_resp-reg_C-effctor"/>
</dbReference>
<dbReference type="SMART" id="SM00448">
    <property type="entry name" value="REC"/>
    <property type="match status" value="1"/>
</dbReference>
<dbReference type="PANTHER" id="PTHR43214:SF41">
    <property type="entry name" value="NITRATE_NITRITE RESPONSE REGULATOR PROTEIN NARP"/>
    <property type="match status" value="1"/>
</dbReference>
<feature type="domain" description="Response regulatory" evidence="7">
    <location>
        <begin position="5"/>
        <end position="121"/>
    </location>
</feature>
<dbReference type="SUPFAM" id="SSF52172">
    <property type="entry name" value="CheY-like"/>
    <property type="match status" value="1"/>
</dbReference>
<dbReference type="CDD" id="cd17535">
    <property type="entry name" value="REC_NarL-like"/>
    <property type="match status" value="1"/>
</dbReference>
<dbReference type="Pfam" id="PF00196">
    <property type="entry name" value="GerE"/>
    <property type="match status" value="1"/>
</dbReference>
<gene>
    <name evidence="8" type="ORF">GCM10009107_55640</name>
</gene>
<evidence type="ECO:0000313" key="9">
    <source>
        <dbReference type="Proteomes" id="UP001500279"/>
    </source>
</evidence>
<keyword evidence="3" id="KW-0238">DNA-binding</keyword>
<evidence type="ECO:0000259" key="7">
    <source>
        <dbReference type="PROSITE" id="PS50110"/>
    </source>
</evidence>
<name>A0ABP3VVS1_9BURK</name>
<dbReference type="PROSITE" id="PS50043">
    <property type="entry name" value="HTH_LUXR_2"/>
    <property type="match status" value="1"/>
</dbReference>
<keyword evidence="9" id="KW-1185">Reference proteome</keyword>
<dbReference type="InterPro" id="IPR011006">
    <property type="entry name" value="CheY-like_superfamily"/>
</dbReference>
<dbReference type="Proteomes" id="UP001500279">
    <property type="component" value="Unassembled WGS sequence"/>
</dbReference>
<dbReference type="RefSeq" id="WP_141284628.1">
    <property type="nucleotide sequence ID" value="NZ_BAAAEW010000045.1"/>
</dbReference>
<keyword evidence="1 5" id="KW-0597">Phosphoprotein</keyword>
<evidence type="ECO:0000256" key="3">
    <source>
        <dbReference type="ARBA" id="ARBA00023125"/>
    </source>
</evidence>
<dbReference type="InterPro" id="IPR058245">
    <property type="entry name" value="NreC/VraR/RcsB-like_REC"/>
</dbReference>
<feature type="modified residue" description="4-aspartylphosphate" evidence="5">
    <location>
        <position position="56"/>
    </location>
</feature>
<dbReference type="InterPro" id="IPR000792">
    <property type="entry name" value="Tscrpt_reg_LuxR_C"/>
</dbReference>
<evidence type="ECO:0000256" key="2">
    <source>
        <dbReference type="ARBA" id="ARBA00023015"/>
    </source>
</evidence>
<dbReference type="EMBL" id="BAAAEW010000045">
    <property type="protein sequence ID" value="GAA0767047.1"/>
    <property type="molecule type" value="Genomic_DNA"/>
</dbReference>
<dbReference type="Pfam" id="PF00072">
    <property type="entry name" value="Response_reg"/>
    <property type="match status" value="1"/>
</dbReference>
<dbReference type="PANTHER" id="PTHR43214">
    <property type="entry name" value="TWO-COMPONENT RESPONSE REGULATOR"/>
    <property type="match status" value="1"/>
</dbReference>
<dbReference type="PROSITE" id="PS50110">
    <property type="entry name" value="RESPONSE_REGULATORY"/>
    <property type="match status" value="1"/>
</dbReference>
<dbReference type="InterPro" id="IPR001789">
    <property type="entry name" value="Sig_transdc_resp-reg_receiver"/>
</dbReference>
<dbReference type="SUPFAM" id="SSF46894">
    <property type="entry name" value="C-terminal effector domain of the bipartite response regulators"/>
    <property type="match status" value="1"/>
</dbReference>